<keyword evidence="12" id="KW-1185">Reference proteome</keyword>
<name>A0A841IX22_9SPHN</name>
<feature type="domain" description="Aminotransferase class I/classII large" evidence="10">
    <location>
        <begin position="128"/>
        <end position="315"/>
    </location>
</feature>
<comment type="pathway">
    <text evidence="3">Cofactor biosynthesis; adenosylcobalamin biosynthesis.</text>
</comment>
<dbReference type="GO" id="GO:0030170">
    <property type="term" value="F:pyridoxal phosphate binding"/>
    <property type="evidence" value="ECO:0007669"/>
    <property type="project" value="InterPro"/>
</dbReference>
<dbReference type="GO" id="GO:0009236">
    <property type="term" value="P:cobalamin biosynthetic process"/>
    <property type="evidence" value="ECO:0007669"/>
    <property type="project" value="UniProtKB-UniPathway"/>
</dbReference>
<dbReference type="InterPro" id="IPR015421">
    <property type="entry name" value="PyrdxlP-dep_Trfase_major"/>
</dbReference>
<protein>
    <recommendedName>
        <fullName evidence="4">threonine-phosphate decarboxylase</fullName>
        <ecNumber evidence="4">4.1.1.81</ecNumber>
    </recommendedName>
    <alternativeName>
        <fullName evidence="8">L-threonine-O-3-phosphate decarboxylase</fullName>
    </alternativeName>
</protein>
<evidence type="ECO:0000313" key="11">
    <source>
        <dbReference type="EMBL" id="MBB6122830.1"/>
    </source>
</evidence>
<evidence type="ECO:0000313" key="12">
    <source>
        <dbReference type="Proteomes" id="UP000552700"/>
    </source>
</evidence>
<sequence>MTSIFTRHGGGLAQARAMFGEGGRPWLDLSTGINPVAWPGVDGLSPDWQSLPDPAHLAELEATAAAHFGVVPELCCAVPGSELALRLLGKLLDIPGAYLSPCYRTHSSAFAGGRALATFDVPPDEPLALLLANPNNPDGRIIAPEQLMEWHAMLVGKQGWLVVDEAFADATPANSIAQHVNAARHLIVLRSFGKFFGLAGVRLGFVLAPPAIIEALRGLLGEWPLSAAALAIGIAAYNDKGWIVETREALPRRAGRLDALLRESGLQPMGGCPHFRLIECENADAMFVNLAQKGILTRPFDYNPRWLRLGVPAREADVVRLIGALCDG</sequence>
<evidence type="ECO:0000256" key="4">
    <source>
        <dbReference type="ARBA" id="ARBA00012285"/>
    </source>
</evidence>
<dbReference type="InterPro" id="IPR015424">
    <property type="entry name" value="PyrdxlP-dep_Trfase"/>
</dbReference>
<keyword evidence="5" id="KW-0169">Cobalamin biosynthesis</keyword>
<evidence type="ECO:0000256" key="6">
    <source>
        <dbReference type="ARBA" id="ARBA00022898"/>
    </source>
</evidence>
<comment type="cofactor">
    <cofactor evidence="1">
        <name>pyridoxal 5'-phosphate</name>
        <dbReference type="ChEBI" id="CHEBI:597326"/>
    </cofactor>
</comment>
<evidence type="ECO:0000256" key="8">
    <source>
        <dbReference type="ARBA" id="ARBA00029996"/>
    </source>
</evidence>
<accession>A0A841IX22</accession>
<dbReference type="Gene3D" id="3.90.1150.10">
    <property type="entry name" value="Aspartate Aminotransferase, domain 1"/>
    <property type="match status" value="1"/>
</dbReference>
<dbReference type="PANTHER" id="PTHR42885:SF1">
    <property type="entry name" value="THREONINE-PHOSPHATE DECARBOXYLASE"/>
    <property type="match status" value="1"/>
</dbReference>
<evidence type="ECO:0000256" key="1">
    <source>
        <dbReference type="ARBA" id="ARBA00001933"/>
    </source>
</evidence>
<dbReference type="Gene3D" id="3.40.640.10">
    <property type="entry name" value="Type I PLP-dependent aspartate aminotransferase-like (Major domain)"/>
    <property type="match status" value="1"/>
</dbReference>
<comment type="caution">
    <text evidence="11">The sequence shown here is derived from an EMBL/GenBank/DDBJ whole genome shotgun (WGS) entry which is preliminary data.</text>
</comment>
<dbReference type="Pfam" id="PF00155">
    <property type="entry name" value="Aminotran_1_2"/>
    <property type="match status" value="1"/>
</dbReference>
<dbReference type="InterPro" id="IPR015422">
    <property type="entry name" value="PyrdxlP-dep_Trfase_small"/>
</dbReference>
<evidence type="ECO:0000256" key="3">
    <source>
        <dbReference type="ARBA" id="ARBA00004953"/>
    </source>
</evidence>
<evidence type="ECO:0000259" key="10">
    <source>
        <dbReference type="Pfam" id="PF00155"/>
    </source>
</evidence>
<comment type="function">
    <text evidence="2">Decarboxylates L-threonine-O-3-phosphate to yield (R)-1-amino-2-propanol O-2-phosphate, the precursor for the linkage between the nucleotide loop and the corrin ring in cobalamin.</text>
</comment>
<dbReference type="CDD" id="cd00609">
    <property type="entry name" value="AAT_like"/>
    <property type="match status" value="1"/>
</dbReference>
<reference evidence="11 12" key="1">
    <citation type="submission" date="2020-08" db="EMBL/GenBank/DDBJ databases">
        <title>Genomic Encyclopedia of Type Strains, Phase IV (KMG-IV): sequencing the most valuable type-strain genomes for metagenomic binning, comparative biology and taxonomic classification.</title>
        <authorList>
            <person name="Goeker M."/>
        </authorList>
    </citation>
    <scope>NUCLEOTIDE SEQUENCE [LARGE SCALE GENOMIC DNA]</scope>
    <source>
        <strain evidence="11 12">DSM 102255</strain>
    </source>
</reference>
<organism evidence="11 12">
    <name type="scientific">Sphingobium subterraneum</name>
    <dbReference type="NCBI Taxonomy" id="627688"/>
    <lineage>
        <taxon>Bacteria</taxon>
        <taxon>Pseudomonadati</taxon>
        <taxon>Pseudomonadota</taxon>
        <taxon>Alphaproteobacteria</taxon>
        <taxon>Sphingomonadales</taxon>
        <taxon>Sphingomonadaceae</taxon>
        <taxon>Sphingobium</taxon>
    </lineage>
</organism>
<dbReference type="AlphaFoldDB" id="A0A841IX22"/>
<dbReference type="NCBIfam" id="TIGR01140">
    <property type="entry name" value="L_thr_O3P_dcar"/>
    <property type="match status" value="1"/>
</dbReference>
<dbReference type="UniPathway" id="UPA00148"/>
<dbReference type="PANTHER" id="PTHR42885">
    <property type="entry name" value="HISTIDINOL-PHOSPHATE AMINOTRANSFERASE-RELATED"/>
    <property type="match status" value="1"/>
</dbReference>
<comment type="catalytic activity">
    <reaction evidence="9">
        <text>O-phospho-L-threonine + H(+) = (R)-1-aminopropan-2-yl phosphate + CO2</text>
        <dbReference type="Rhea" id="RHEA:11492"/>
        <dbReference type="ChEBI" id="CHEBI:15378"/>
        <dbReference type="ChEBI" id="CHEBI:16526"/>
        <dbReference type="ChEBI" id="CHEBI:58563"/>
        <dbReference type="ChEBI" id="CHEBI:58675"/>
        <dbReference type="EC" id="4.1.1.81"/>
    </reaction>
</comment>
<gene>
    <name evidence="11" type="ORF">FHS92_000537</name>
</gene>
<evidence type="ECO:0000256" key="5">
    <source>
        <dbReference type="ARBA" id="ARBA00022573"/>
    </source>
</evidence>
<keyword evidence="6" id="KW-0663">Pyridoxal phosphate</keyword>
<dbReference type="GO" id="GO:0048472">
    <property type="term" value="F:threonine-phosphate decarboxylase activity"/>
    <property type="evidence" value="ECO:0007669"/>
    <property type="project" value="UniProtKB-EC"/>
</dbReference>
<proteinExistence type="predicted"/>
<dbReference type="InterPro" id="IPR004839">
    <property type="entry name" value="Aminotransferase_I/II_large"/>
</dbReference>
<dbReference type="EC" id="4.1.1.81" evidence="4"/>
<dbReference type="InterPro" id="IPR005860">
    <property type="entry name" value="CobD"/>
</dbReference>
<evidence type="ECO:0000256" key="9">
    <source>
        <dbReference type="ARBA" id="ARBA00048531"/>
    </source>
</evidence>
<evidence type="ECO:0000256" key="7">
    <source>
        <dbReference type="ARBA" id="ARBA00023239"/>
    </source>
</evidence>
<dbReference type="SUPFAM" id="SSF53383">
    <property type="entry name" value="PLP-dependent transferases"/>
    <property type="match status" value="1"/>
</dbReference>
<dbReference type="EMBL" id="JACIJP010000001">
    <property type="protein sequence ID" value="MBB6122830.1"/>
    <property type="molecule type" value="Genomic_DNA"/>
</dbReference>
<dbReference type="Proteomes" id="UP000552700">
    <property type="component" value="Unassembled WGS sequence"/>
</dbReference>
<keyword evidence="7" id="KW-0456">Lyase</keyword>
<dbReference type="RefSeq" id="WP_184077268.1">
    <property type="nucleotide sequence ID" value="NZ_JACIJP010000001.1"/>
</dbReference>
<evidence type="ECO:0000256" key="2">
    <source>
        <dbReference type="ARBA" id="ARBA00003444"/>
    </source>
</evidence>